<keyword evidence="4" id="KW-1185">Reference proteome</keyword>
<dbReference type="EMBL" id="JOWA01000087">
    <property type="protein sequence ID" value="KEZ44719.1"/>
    <property type="molecule type" value="Genomic_DNA"/>
</dbReference>
<dbReference type="VEuPathDB" id="FungiDB:SAPIO_CDS2809"/>
<dbReference type="RefSeq" id="XP_016644518.1">
    <property type="nucleotide sequence ID" value="XM_016785736.1"/>
</dbReference>
<dbReference type="Pfam" id="PF04795">
    <property type="entry name" value="PAPA-1"/>
    <property type="match status" value="1"/>
</dbReference>
<comment type="caution">
    <text evidence="3">The sequence shown here is derived from an EMBL/GenBank/DDBJ whole genome shotgun (WGS) entry which is preliminary data.</text>
</comment>
<feature type="compositionally biased region" description="Basic residues" evidence="1">
    <location>
        <begin position="356"/>
        <end position="366"/>
    </location>
</feature>
<feature type="region of interest" description="Disordered" evidence="1">
    <location>
        <begin position="1"/>
        <end position="313"/>
    </location>
</feature>
<dbReference type="PANTHER" id="PTHR21561">
    <property type="entry name" value="INO80 COMPLEX SUBUNIT B"/>
    <property type="match status" value="1"/>
</dbReference>
<feature type="compositionally biased region" description="Polar residues" evidence="1">
    <location>
        <begin position="78"/>
        <end position="88"/>
    </location>
</feature>
<dbReference type="PANTHER" id="PTHR21561:SF12">
    <property type="entry name" value="INO80 COMPLEX SUBUNIT B"/>
    <property type="match status" value="1"/>
</dbReference>
<feature type="domain" description="INO80 complex subunit B-like conserved region" evidence="2">
    <location>
        <begin position="325"/>
        <end position="409"/>
    </location>
</feature>
<dbReference type="GO" id="GO:0031011">
    <property type="term" value="C:Ino80 complex"/>
    <property type="evidence" value="ECO:0007669"/>
    <property type="project" value="InterPro"/>
</dbReference>
<dbReference type="SMART" id="SM01406">
    <property type="entry name" value="PAPA-1"/>
    <property type="match status" value="1"/>
</dbReference>
<gene>
    <name evidence="3" type="ORF">SAPIO_CDS2809</name>
</gene>
<evidence type="ECO:0000313" key="4">
    <source>
        <dbReference type="Proteomes" id="UP000028545"/>
    </source>
</evidence>
<dbReference type="GeneID" id="27721881"/>
<feature type="compositionally biased region" description="Acidic residues" evidence="1">
    <location>
        <begin position="241"/>
        <end position="280"/>
    </location>
</feature>
<dbReference type="OMA" id="VHARWAD"/>
<reference evidence="3 4" key="1">
    <citation type="journal article" date="2014" name="Genome Announc.">
        <title>Draft genome sequence of the pathogenic fungus Scedosporium apiospermum.</title>
        <authorList>
            <person name="Vandeputte P."/>
            <person name="Ghamrawi S."/>
            <person name="Rechenmann M."/>
            <person name="Iltis A."/>
            <person name="Giraud S."/>
            <person name="Fleury M."/>
            <person name="Thornton C."/>
            <person name="Delhaes L."/>
            <person name="Meyer W."/>
            <person name="Papon N."/>
            <person name="Bouchara J.P."/>
        </authorList>
    </citation>
    <scope>NUCLEOTIDE SEQUENCE [LARGE SCALE GENOMIC DNA]</scope>
    <source>
        <strain evidence="3 4">IHEM 14462</strain>
    </source>
</reference>
<protein>
    <recommendedName>
        <fullName evidence="2">INO80 complex subunit B-like conserved region domain-containing protein</fullName>
    </recommendedName>
</protein>
<feature type="region of interest" description="Disordered" evidence="1">
    <location>
        <begin position="328"/>
        <end position="393"/>
    </location>
</feature>
<dbReference type="Proteomes" id="UP000028545">
    <property type="component" value="Unassembled WGS sequence"/>
</dbReference>
<dbReference type="GO" id="GO:0006338">
    <property type="term" value="P:chromatin remodeling"/>
    <property type="evidence" value="ECO:0007669"/>
    <property type="project" value="InterPro"/>
</dbReference>
<feature type="compositionally biased region" description="Acidic residues" evidence="1">
    <location>
        <begin position="112"/>
        <end position="181"/>
    </location>
</feature>
<dbReference type="InterPro" id="IPR029523">
    <property type="entry name" value="INO80B/Ies2"/>
</dbReference>
<dbReference type="InterPro" id="IPR006880">
    <property type="entry name" value="INO80B_C"/>
</dbReference>
<organism evidence="3 4">
    <name type="scientific">Pseudallescheria apiosperma</name>
    <name type="common">Scedosporium apiospermum</name>
    <dbReference type="NCBI Taxonomy" id="563466"/>
    <lineage>
        <taxon>Eukaryota</taxon>
        <taxon>Fungi</taxon>
        <taxon>Dikarya</taxon>
        <taxon>Ascomycota</taxon>
        <taxon>Pezizomycotina</taxon>
        <taxon>Sordariomycetes</taxon>
        <taxon>Hypocreomycetidae</taxon>
        <taxon>Microascales</taxon>
        <taxon>Microascaceae</taxon>
        <taxon>Scedosporium</taxon>
    </lineage>
</organism>
<dbReference type="KEGG" id="sapo:SAPIO_CDS2809"/>
<dbReference type="OrthoDB" id="2021186at2759"/>
<feature type="compositionally biased region" description="Basic and acidic residues" evidence="1">
    <location>
        <begin position="328"/>
        <end position="352"/>
    </location>
</feature>
<proteinExistence type="predicted"/>
<name>A0A084GBK7_PSEDA</name>
<evidence type="ECO:0000313" key="3">
    <source>
        <dbReference type="EMBL" id="KEZ44719.1"/>
    </source>
</evidence>
<evidence type="ECO:0000256" key="1">
    <source>
        <dbReference type="SAM" id="MobiDB-lite"/>
    </source>
</evidence>
<feature type="region of interest" description="Disordered" evidence="1">
    <location>
        <begin position="418"/>
        <end position="437"/>
    </location>
</feature>
<sequence>MSSRPRRSAALRANEAITDMAEANDRPMSSRSDRRSGRTSGATVSREPPSSPDHLNLNIKVSSNKLRQATVGRDGVRTEQQISVNSRDNFVGGEIISGKRNRGGRKNYVVDSDSDEEEEEEAEAEDDESLGHDEEEEEDEDEDMDGSGEEDAEGEVDEMDVDADGEPDDLGDEDGEGDIDMDVAPASSITVGRSTKPTPKPKPAPAQKPTANAYDDDDDDDLSDPGPSDIEETITYGETMLGDDDAEGEEEEIEVAAEGEEPDAEGEEEEEEEELDSDEEGASRAETPDLSKMTRRQRARFEDTPQEYMKLSDEVQVKKHFTAEELSMRRAEMARRRRNLSEKRNEEVKMETINKLLKKQAPKTKGRAAAGGAGGDEEGAESESQKPDPTTFRWISDRAGSRIALPEELLASHAGDVLRARGGGGGLRAGKVVEEVQ</sequence>
<accession>A0A084GBK7</accession>
<dbReference type="HOGENOM" id="CLU_036529_1_0_1"/>
<dbReference type="AlphaFoldDB" id="A0A084GBK7"/>
<feature type="compositionally biased region" description="Acidic residues" evidence="1">
    <location>
        <begin position="214"/>
        <end position="223"/>
    </location>
</feature>
<evidence type="ECO:0000259" key="2">
    <source>
        <dbReference type="SMART" id="SM01406"/>
    </source>
</evidence>